<dbReference type="HOGENOM" id="CLU_000315_17_5_1"/>
<dbReference type="GO" id="GO:0005524">
    <property type="term" value="F:ATP binding"/>
    <property type="evidence" value="ECO:0007669"/>
    <property type="project" value="UniProtKB-UniRule"/>
</dbReference>
<organism evidence="10 11">
    <name type="scientific">Sphaerobolus stellatus (strain SS14)</name>
    <dbReference type="NCBI Taxonomy" id="990650"/>
    <lineage>
        <taxon>Eukaryota</taxon>
        <taxon>Fungi</taxon>
        <taxon>Dikarya</taxon>
        <taxon>Basidiomycota</taxon>
        <taxon>Agaricomycotina</taxon>
        <taxon>Agaricomycetes</taxon>
        <taxon>Phallomycetidae</taxon>
        <taxon>Geastrales</taxon>
        <taxon>Sphaerobolaceae</taxon>
        <taxon>Sphaerobolus</taxon>
    </lineage>
</organism>
<comment type="function">
    <text evidence="7">ATPase component of the INO80 complex which remodels chromatin by shifting nucleosomes and is involved in DNA repair.</text>
</comment>
<dbReference type="PANTHER" id="PTHR45685">
    <property type="entry name" value="HELICASE SRCAP-RELATED"/>
    <property type="match status" value="1"/>
</dbReference>
<protein>
    <recommendedName>
        <fullName evidence="7">Chromatin-remodeling ATPase INO80</fullName>
        <ecNumber evidence="7">3.6.4.-</ecNumber>
    </recommendedName>
</protein>
<dbReference type="OrthoDB" id="372624at2759"/>
<feature type="region of interest" description="Disordered" evidence="8">
    <location>
        <begin position="590"/>
        <end position="630"/>
    </location>
</feature>
<dbReference type="PANTHER" id="PTHR45685:SF2">
    <property type="entry name" value="CHROMATIN-REMODELING ATPASE INO80"/>
    <property type="match status" value="1"/>
</dbReference>
<evidence type="ECO:0000256" key="5">
    <source>
        <dbReference type="ARBA" id="ARBA00023125"/>
    </source>
</evidence>
<dbReference type="InterPro" id="IPR027417">
    <property type="entry name" value="P-loop_NTPase"/>
</dbReference>
<dbReference type="Pfam" id="PF00271">
    <property type="entry name" value="Helicase_C"/>
    <property type="match status" value="1"/>
</dbReference>
<dbReference type="Proteomes" id="UP000054279">
    <property type="component" value="Unassembled WGS sequence"/>
</dbReference>
<evidence type="ECO:0000256" key="3">
    <source>
        <dbReference type="ARBA" id="ARBA00022801"/>
    </source>
</evidence>
<dbReference type="GO" id="GO:0016887">
    <property type="term" value="F:ATP hydrolysis activity"/>
    <property type="evidence" value="ECO:0007669"/>
    <property type="project" value="TreeGrafter"/>
</dbReference>
<dbReference type="Gene3D" id="3.40.50.10810">
    <property type="entry name" value="Tandem AAA-ATPase domain"/>
    <property type="match status" value="1"/>
</dbReference>
<feature type="compositionally biased region" description="Acidic residues" evidence="8">
    <location>
        <begin position="620"/>
        <end position="630"/>
    </location>
</feature>
<evidence type="ECO:0000256" key="1">
    <source>
        <dbReference type="ARBA" id="ARBA00004123"/>
    </source>
</evidence>
<keyword evidence="7" id="KW-0227">DNA damage</keyword>
<dbReference type="GO" id="GO:0006338">
    <property type="term" value="P:chromatin remodeling"/>
    <property type="evidence" value="ECO:0007669"/>
    <property type="project" value="UniProtKB-UniRule"/>
</dbReference>
<dbReference type="AlphaFoldDB" id="A0A0C9US04"/>
<dbReference type="SUPFAM" id="SSF52540">
    <property type="entry name" value="P-loop containing nucleoside triphosphate hydrolases"/>
    <property type="match status" value="1"/>
</dbReference>
<dbReference type="Pfam" id="PF00176">
    <property type="entry name" value="SNF2-rel_dom"/>
    <property type="match status" value="1"/>
</dbReference>
<evidence type="ECO:0000313" key="11">
    <source>
        <dbReference type="Proteomes" id="UP000054279"/>
    </source>
</evidence>
<comment type="subcellular location">
    <subcellularLocation>
        <location evidence="1 7">Nucleus</location>
    </subcellularLocation>
</comment>
<dbReference type="CDD" id="cd18793">
    <property type="entry name" value="SF2_C_SNF"/>
    <property type="match status" value="1"/>
</dbReference>
<dbReference type="GO" id="GO:0003677">
    <property type="term" value="F:DNA binding"/>
    <property type="evidence" value="ECO:0007669"/>
    <property type="project" value="UniProtKB-UniRule"/>
</dbReference>
<accession>A0A0C9US04</accession>
<feature type="non-terminal residue" evidence="10">
    <location>
        <position position="630"/>
    </location>
</feature>
<dbReference type="Gene3D" id="3.40.50.300">
    <property type="entry name" value="P-loop containing nucleotide triphosphate hydrolases"/>
    <property type="match status" value="2"/>
</dbReference>
<comment type="similarity">
    <text evidence="7">Belongs to the SNF2/RAD54 helicase family.</text>
</comment>
<evidence type="ECO:0000256" key="8">
    <source>
        <dbReference type="SAM" id="MobiDB-lite"/>
    </source>
</evidence>
<reference evidence="10 11" key="1">
    <citation type="submission" date="2014-06" db="EMBL/GenBank/DDBJ databases">
        <title>Evolutionary Origins and Diversification of the Mycorrhizal Mutualists.</title>
        <authorList>
            <consortium name="DOE Joint Genome Institute"/>
            <consortium name="Mycorrhizal Genomics Consortium"/>
            <person name="Kohler A."/>
            <person name="Kuo A."/>
            <person name="Nagy L.G."/>
            <person name="Floudas D."/>
            <person name="Copeland A."/>
            <person name="Barry K.W."/>
            <person name="Cichocki N."/>
            <person name="Veneault-Fourrey C."/>
            <person name="LaButti K."/>
            <person name="Lindquist E.A."/>
            <person name="Lipzen A."/>
            <person name="Lundell T."/>
            <person name="Morin E."/>
            <person name="Murat C."/>
            <person name="Riley R."/>
            <person name="Ohm R."/>
            <person name="Sun H."/>
            <person name="Tunlid A."/>
            <person name="Henrissat B."/>
            <person name="Grigoriev I.V."/>
            <person name="Hibbett D.S."/>
            <person name="Martin F."/>
        </authorList>
    </citation>
    <scope>NUCLEOTIDE SEQUENCE [LARGE SCALE GENOMIC DNA]</scope>
    <source>
        <strain evidence="10 11">SS14</strain>
    </source>
</reference>
<dbReference type="GO" id="GO:0006281">
    <property type="term" value="P:DNA repair"/>
    <property type="evidence" value="ECO:0007669"/>
    <property type="project" value="UniProtKB-UniRule"/>
</dbReference>
<evidence type="ECO:0000256" key="7">
    <source>
        <dbReference type="RuleBase" id="RU368001"/>
    </source>
</evidence>
<gene>
    <name evidence="10" type="ORF">M422DRAFT_97071</name>
</gene>
<comment type="subunit">
    <text evidence="7">Component of the INO80 chromatin-remodeling complex.</text>
</comment>
<dbReference type="SMART" id="SM00490">
    <property type="entry name" value="HELICc"/>
    <property type="match status" value="1"/>
</dbReference>
<evidence type="ECO:0000259" key="9">
    <source>
        <dbReference type="PROSITE" id="PS51194"/>
    </source>
</evidence>
<sequence length="630" mass="71192">ELWALLHFIMPSLFDSHDEFSEWFSKDIENAAENKGGKLNEHQLRRLHMILKPFMLCCNKQHVQNELSEKIEIDIYCDLTPRQRALYRGLRDNLSITELLQKAANIGDADTARSLINLVMQFRKVCNHPELFERSDVVSPFSFCKFGHSRNLAREGDFLDCPYSTENPITFRLPALFWLRSGLLNIPGEYSRVGIEKYWLYNVMSIWSTANMARSLEASGSAFSFSHLLRLSPQELHRKVKATFPLNILDALQEQTSWRIDGDIYSDADFAANLTAPVFSLSPPVPSHLAVAEKLPALHEIGTSYLSTSYLSRADIQWRSEATMAPPIMVECSSCAFLDHATNSSTALLTSLTLSGLPDTKAFAEQSVAELHAMVPTINPLGLFRSSPTYQLPWSPMKVPEGKRLIYDSTKLARLDSLLQELKAGGHRVLVYFQLTKMMDLMEEYLVYRQYKYLRLNGSSKLEDRRDMVFDWQTRPDIFVFLLSTRAGGLGINLTAADTVIFYDHDWNPSNDAQAMDRAHRLGQTRQVTVYRLITKGTIDERIVQLARVKKDVQDIVVGNKQFTEATKPSEIVSLLLNDEELANLGSTTSAVDASASAPHMSDKRAGKQPEGSGVRDLWNEEGDDFFGQS</sequence>
<dbReference type="InterPro" id="IPR038718">
    <property type="entry name" value="SNF2-like_sf"/>
</dbReference>
<dbReference type="EMBL" id="KN837111">
    <property type="protein sequence ID" value="KIJ45643.1"/>
    <property type="molecule type" value="Genomic_DNA"/>
</dbReference>
<name>A0A0C9US04_SPHS4</name>
<evidence type="ECO:0000256" key="2">
    <source>
        <dbReference type="ARBA" id="ARBA00022741"/>
    </source>
</evidence>
<dbReference type="EC" id="3.6.4.-" evidence="7"/>
<dbReference type="PROSITE" id="PS51194">
    <property type="entry name" value="HELICASE_CTER"/>
    <property type="match status" value="1"/>
</dbReference>
<dbReference type="InterPro" id="IPR050520">
    <property type="entry name" value="INO80/SWR1_helicase"/>
</dbReference>
<comment type="domain">
    <text evidence="7">The DBINO region is involved in binding to DNA.</text>
</comment>
<feature type="domain" description="Helicase C-terminal" evidence="9">
    <location>
        <begin position="414"/>
        <end position="576"/>
    </location>
</feature>
<keyword evidence="5 7" id="KW-0238">DNA-binding</keyword>
<dbReference type="InterPro" id="IPR000330">
    <property type="entry name" value="SNF2_N"/>
</dbReference>
<keyword evidence="7" id="KW-0234">DNA repair</keyword>
<keyword evidence="6" id="KW-0010">Activator</keyword>
<evidence type="ECO:0000313" key="10">
    <source>
        <dbReference type="EMBL" id="KIJ45643.1"/>
    </source>
</evidence>
<dbReference type="InterPro" id="IPR001650">
    <property type="entry name" value="Helicase_C-like"/>
</dbReference>
<dbReference type="GO" id="GO:0042393">
    <property type="term" value="F:histone binding"/>
    <property type="evidence" value="ECO:0007669"/>
    <property type="project" value="TreeGrafter"/>
</dbReference>
<dbReference type="GO" id="GO:0031011">
    <property type="term" value="C:Ino80 complex"/>
    <property type="evidence" value="ECO:0007669"/>
    <property type="project" value="UniProtKB-UniRule"/>
</dbReference>
<keyword evidence="11" id="KW-1185">Reference proteome</keyword>
<proteinExistence type="inferred from homology"/>
<keyword evidence="2" id="KW-0547">Nucleotide-binding</keyword>
<comment type="catalytic activity">
    <reaction evidence="7">
        <text>ATP + H2O = ADP + phosphate + H(+)</text>
        <dbReference type="Rhea" id="RHEA:13065"/>
        <dbReference type="ChEBI" id="CHEBI:15377"/>
        <dbReference type="ChEBI" id="CHEBI:15378"/>
        <dbReference type="ChEBI" id="CHEBI:30616"/>
        <dbReference type="ChEBI" id="CHEBI:43474"/>
        <dbReference type="ChEBI" id="CHEBI:456216"/>
    </reaction>
</comment>
<keyword evidence="3 7" id="KW-0378">Hydrolase</keyword>
<keyword evidence="4 7" id="KW-0067">ATP-binding</keyword>
<evidence type="ECO:0000256" key="4">
    <source>
        <dbReference type="ARBA" id="ARBA00022840"/>
    </source>
</evidence>
<feature type="non-terminal residue" evidence="10">
    <location>
        <position position="1"/>
    </location>
</feature>
<evidence type="ECO:0000256" key="6">
    <source>
        <dbReference type="ARBA" id="ARBA00023159"/>
    </source>
</evidence>
<dbReference type="InterPro" id="IPR049730">
    <property type="entry name" value="SNF2/RAD54-like_C"/>
</dbReference>